<organism evidence="4 5">
    <name type="scientific">Denticeps clupeoides</name>
    <name type="common">denticle herring</name>
    <dbReference type="NCBI Taxonomy" id="299321"/>
    <lineage>
        <taxon>Eukaryota</taxon>
        <taxon>Metazoa</taxon>
        <taxon>Chordata</taxon>
        <taxon>Craniata</taxon>
        <taxon>Vertebrata</taxon>
        <taxon>Euteleostomi</taxon>
        <taxon>Actinopterygii</taxon>
        <taxon>Neopterygii</taxon>
        <taxon>Teleostei</taxon>
        <taxon>Clupei</taxon>
        <taxon>Clupeiformes</taxon>
        <taxon>Denticipitoidei</taxon>
        <taxon>Denticipitidae</taxon>
        <taxon>Denticeps</taxon>
    </lineage>
</organism>
<feature type="signal peptide" evidence="3">
    <location>
        <begin position="1"/>
        <end position="20"/>
    </location>
</feature>
<feature type="region of interest" description="Disordered" evidence="1">
    <location>
        <begin position="34"/>
        <end position="114"/>
    </location>
</feature>
<reference evidence="4 5" key="1">
    <citation type="submission" date="2020-06" db="EMBL/GenBank/DDBJ databases">
        <authorList>
            <consortium name="Wellcome Sanger Institute Data Sharing"/>
        </authorList>
    </citation>
    <scope>NUCLEOTIDE SEQUENCE [LARGE SCALE GENOMIC DNA]</scope>
</reference>
<name>A0AAY4DM74_9TELE</name>
<gene>
    <name evidence="4" type="primary">muc15</name>
</gene>
<feature type="transmembrane region" description="Helical" evidence="2">
    <location>
        <begin position="241"/>
        <end position="263"/>
    </location>
</feature>
<dbReference type="PANTHER" id="PTHR45427:SF1">
    <property type="entry name" value="MUCIN-15"/>
    <property type="match status" value="1"/>
</dbReference>
<keyword evidence="2" id="KW-0472">Membrane</keyword>
<dbReference type="GeneTree" id="ENSGT01030000235035"/>
<evidence type="ECO:0000313" key="5">
    <source>
        <dbReference type="Proteomes" id="UP000694580"/>
    </source>
</evidence>
<feature type="compositionally biased region" description="Basic and acidic residues" evidence="1">
    <location>
        <begin position="213"/>
        <end position="225"/>
    </location>
</feature>
<reference evidence="4" key="2">
    <citation type="submission" date="2025-08" db="UniProtKB">
        <authorList>
            <consortium name="Ensembl"/>
        </authorList>
    </citation>
    <scope>IDENTIFICATION</scope>
</reference>
<feature type="compositionally biased region" description="Polar residues" evidence="1">
    <location>
        <begin position="143"/>
        <end position="167"/>
    </location>
</feature>
<dbReference type="Proteomes" id="UP000694580">
    <property type="component" value="Chromosome 16"/>
</dbReference>
<dbReference type="Pfam" id="PF15672">
    <property type="entry name" value="Mucin15"/>
    <property type="match status" value="1"/>
</dbReference>
<keyword evidence="2" id="KW-1133">Transmembrane helix</keyword>
<evidence type="ECO:0000313" key="4">
    <source>
        <dbReference type="Ensembl" id="ENSDCDP00010045446.1"/>
    </source>
</evidence>
<keyword evidence="5" id="KW-1185">Reference proteome</keyword>
<evidence type="ECO:0008006" key="6">
    <source>
        <dbReference type="Google" id="ProtNLM"/>
    </source>
</evidence>
<evidence type="ECO:0000256" key="1">
    <source>
        <dbReference type="SAM" id="MobiDB-lite"/>
    </source>
</evidence>
<feature type="region of interest" description="Disordered" evidence="1">
    <location>
        <begin position="200"/>
        <end position="234"/>
    </location>
</feature>
<proteinExistence type="predicted"/>
<feature type="region of interest" description="Disordered" evidence="1">
    <location>
        <begin position="143"/>
        <end position="178"/>
    </location>
</feature>
<evidence type="ECO:0000256" key="3">
    <source>
        <dbReference type="SAM" id="SignalP"/>
    </source>
</evidence>
<dbReference type="PANTHER" id="PTHR45427">
    <property type="entry name" value="MUCIN-15"/>
    <property type="match status" value="1"/>
</dbReference>
<keyword evidence="2" id="KW-0812">Transmembrane</keyword>
<feature type="chain" id="PRO_5044293233" description="Mucin-15" evidence="3">
    <location>
        <begin position="21"/>
        <end position="324"/>
    </location>
</feature>
<protein>
    <recommendedName>
        <fullName evidence="6">Mucin-15</fullName>
    </recommendedName>
</protein>
<evidence type="ECO:0000256" key="2">
    <source>
        <dbReference type="SAM" id="Phobius"/>
    </source>
</evidence>
<keyword evidence="3" id="KW-0732">Signal</keyword>
<accession>A0AAY4DM74</accession>
<dbReference type="AlphaFoldDB" id="A0AAY4DM74"/>
<dbReference type="Ensembl" id="ENSDCDT00010055625.1">
    <property type="protein sequence ID" value="ENSDCDP00010045446.1"/>
    <property type="gene ID" value="ENSDCDG00010028001.1"/>
</dbReference>
<reference evidence="4" key="3">
    <citation type="submission" date="2025-09" db="UniProtKB">
        <authorList>
            <consortium name="Ensembl"/>
        </authorList>
    </citation>
    <scope>IDENTIFICATION</scope>
</reference>
<dbReference type="InterPro" id="IPR031371">
    <property type="entry name" value="Mucin-15"/>
</dbReference>
<feature type="compositionally biased region" description="Polar residues" evidence="1">
    <location>
        <begin position="74"/>
        <end position="114"/>
    </location>
</feature>
<sequence>MRLNVAVAVSLLLVCQSITGVLLKEGSPYDEYDYGNLDLNSSNESNEDQTLSSTENYHSSHDLDANKTAGDNKALNTTTVSLKASTTPSMPQQHDWNNETSLNYTSSPSETNDTGVIKPTLEPNATDATSPAYSGPEDWVTNGTAVKNADNSNNTNNEGLSGNLTTTGPPPSNTSATTVNYTTTTTTTAAADVTTTSKPTDLTTTAYNSTARGEVRGNSEQDGQDKGFATDNRNNNNRRQAWAALLGTAIGVGFVGAVIYVILKRRGRRDFSHRKLVEDMSPEPVLRLDNSEPLDLRYNGSAYYNPGLQGDNIQMANFPKSHSS</sequence>